<dbReference type="Pfam" id="PF25345">
    <property type="entry name" value="PH_EXO84"/>
    <property type="match status" value="1"/>
</dbReference>
<dbReference type="Gene3D" id="1.20.58.1210">
    <property type="entry name" value="Exo84p, N-terminal helical domain"/>
    <property type="match status" value="1"/>
</dbReference>
<name>A0ABP0ZPH5_9ASCO</name>
<dbReference type="InterPro" id="IPR032403">
    <property type="entry name" value="Exo84_C"/>
</dbReference>
<dbReference type="Proteomes" id="UP001497383">
    <property type="component" value="Chromosome 5"/>
</dbReference>
<keyword evidence="5" id="KW-0268">Exocytosis</keyword>
<evidence type="ECO:0000256" key="2">
    <source>
        <dbReference type="ARBA" id="ARBA00007210"/>
    </source>
</evidence>
<dbReference type="EMBL" id="OZ022409">
    <property type="protein sequence ID" value="CAK9440173.1"/>
    <property type="molecule type" value="Genomic_DNA"/>
</dbReference>
<keyword evidence="6" id="KW-0653">Protein transport</keyword>
<feature type="coiled-coil region" evidence="7">
    <location>
        <begin position="198"/>
        <end position="225"/>
    </location>
</feature>
<dbReference type="InterPro" id="IPR033961">
    <property type="entry name" value="Exo84"/>
</dbReference>
<evidence type="ECO:0000313" key="10">
    <source>
        <dbReference type="EMBL" id="CAK9440173.1"/>
    </source>
</evidence>
<comment type="subcellular location">
    <subcellularLocation>
        <location evidence="1">Cytoplasmic vesicle</location>
        <location evidence="1">Secretory vesicle</location>
    </subcellularLocation>
</comment>
<dbReference type="InterPro" id="IPR011993">
    <property type="entry name" value="PH-like_dom_sf"/>
</dbReference>
<gene>
    <name evidence="10" type="ORF">LODBEIA_P42730</name>
</gene>
<evidence type="ECO:0000256" key="7">
    <source>
        <dbReference type="SAM" id="Coils"/>
    </source>
</evidence>
<sequence length="816" mass="91496">MYIRRGLDQQQQEQERHLRLSTRCMGVRMNKIGERRKSRATWQKAEVVNNNPYANNNLTRVETNRSVFNAPERGDSFGAGNGGGGGGGGGFGANPYANINTLQVPGANSEANPNRAQSRRLSIHVAAHQNGRSFSQGGENFDVSRAPPLPDKFVSRPLTIKQKIFQELDQGSAAEIDDYYKTLLKQNQIITRDIKENINQNQKNILELTNDLKETQEELLNMRNTTSELFKVLEEFKETAERRLNLEYEPQHQQQLQSQGNVKNVQNKLKDRSSVLVLENAWAKQIQSLFKNVEGASKFIQPLPGRHVLAESGRWHEVNPGTWKRGNPSHLFVLNDLILIAGKNAASNANGVIDPRNSARKSSKLQALQCWPLTQVSLAQVKPPTEKDSLYFISIKTKSLSFIYQTERYEHLVKITDAFNKGKSEMIHEQRVQRGSISVENRRPLSVNESRDEKRQLRESLRNSGSHETGGIVDEQGKRRSGGGIVSRGGGGGGTIHGSPSKRNSSDFVLDDISARVHSRNRSHDFGTSGGGGGTIKYSGSVNGKSDFFHNIKRLEDSLDDVDIEISHNDYSHAVDLLATIESKLLHFEAVLNKQKNTSVASSAADELLLIDVTKFKISNRKDEIIQCLFFDLSNKVCQLTAQEISRIIKIFDQLDSLEPGIQAYLTSTSLHLSNTVSKLIVGLQGSTKIDVVNYLSNLMVINVAIVKRTIEIYNSKIIPVLRNSSTKRKNTLDSSGLIFWCLEEFTKLCKTIKKHLYGTLLIIDGHNYETDEPVYKIKDAKLYADFLNIMHEQLDELKDVGLDVDFVFESILNLE</sequence>
<evidence type="ECO:0000256" key="8">
    <source>
        <dbReference type="SAM" id="MobiDB-lite"/>
    </source>
</evidence>
<dbReference type="InterPro" id="IPR042561">
    <property type="entry name" value="Exo84_C_1"/>
</dbReference>
<evidence type="ECO:0000256" key="4">
    <source>
        <dbReference type="ARBA" id="ARBA00022448"/>
    </source>
</evidence>
<dbReference type="Gene3D" id="1.20.58.1220">
    <property type="entry name" value="Exo84p, C-terminal helical domain"/>
    <property type="match status" value="1"/>
</dbReference>
<protein>
    <recommendedName>
        <fullName evidence="3">Exocyst complex component EXO84</fullName>
    </recommendedName>
</protein>
<evidence type="ECO:0000256" key="6">
    <source>
        <dbReference type="ARBA" id="ARBA00022927"/>
    </source>
</evidence>
<keyword evidence="4" id="KW-0813">Transport</keyword>
<dbReference type="Gene3D" id="2.30.29.30">
    <property type="entry name" value="Pleckstrin-homology domain (PH domain)/Phosphotyrosine-binding domain (PTB)"/>
    <property type="match status" value="1"/>
</dbReference>
<keyword evidence="7" id="KW-0175">Coiled coil</keyword>
<reference evidence="10 11" key="1">
    <citation type="submission" date="2024-03" db="EMBL/GenBank/DDBJ databases">
        <authorList>
            <person name="Brejova B."/>
        </authorList>
    </citation>
    <scope>NUCLEOTIDE SEQUENCE [LARGE SCALE GENOMIC DNA]</scope>
    <source>
        <strain evidence="10 11">CBS 14171</strain>
    </source>
</reference>
<dbReference type="Pfam" id="PF16528">
    <property type="entry name" value="Exo84_C"/>
    <property type="match status" value="1"/>
</dbReference>
<feature type="region of interest" description="Disordered" evidence="8">
    <location>
        <begin position="429"/>
        <end position="507"/>
    </location>
</feature>
<evidence type="ECO:0000256" key="5">
    <source>
        <dbReference type="ARBA" id="ARBA00022483"/>
    </source>
</evidence>
<dbReference type="SUPFAM" id="SSF74788">
    <property type="entry name" value="Cullin repeat-like"/>
    <property type="match status" value="1"/>
</dbReference>
<feature type="compositionally biased region" description="Gly residues" evidence="8">
    <location>
        <begin position="482"/>
        <end position="496"/>
    </location>
</feature>
<dbReference type="InterPro" id="IPR042560">
    <property type="entry name" value="Exo84_C_2"/>
</dbReference>
<evidence type="ECO:0000313" key="11">
    <source>
        <dbReference type="Proteomes" id="UP001497383"/>
    </source>
</evidence>
<accession>A0ABP0ZPH5</accession>
<organism evidence="10 11">
    <name type="scientific">Lodderomyces beijingensis</name>
    <dbReference type="NCBI Taxonomy" id="1775926"/>
    <lineage>
        <taxon>Eukaryota</taxon>
        <taxon>Fungi</taxon>
        <taxon>Dikarya</taxon>
        <taxon>Ascomycota</taxon>
        <taxon>Saccharomycotina</taxon>
        <taxon>Pichiomycetes</taxon>
        <taxon>Debaryomycetaceae</taxon>
        <taxon>Candida/Lodderomyces clade</taxon>
        <taxon>Lodderomyces</taxon>
    </lineage>
</organism>
<dbReference type="RefSeq" id="XP_066831211.1">
    <property type="nucleotide sequence ID" value="XM_066974476.1"/>
</dbReference>
<feature type="compositionally biased region" description="Basic and acidic residues" evidence="8">
    <location>
        <begin position="449"/>
        <end position="461"/>
    </location>
</feature>
<feature type="domain" description="Exocyst component Exo84 C-terminal" evidence="9">
    <location>
        <begin position="553"/>
        <end position="805"/>
    </location>
</feature>
<dbReference type="PANTHER" id="PTHR21426:SF12">
    <property type="entry name" value="EXOCYST COMPLEX COMPONENT 8"/>
    <property type="match status" value="1"/>
</dbReference>
<evidence type="ECO:0000256" key="3">
    <source>
        <dbReference type="ARBA" id="ARBA00021269"/>
    </source>
</evidence>
<proteinExistence type="inferred from homology"/>
<dbReference type="PANTHER" id="PTHR21426">
    <property type="entry name" value="EXOCYST COMPLEX COMPONENT 8"/>
    <property type="match status" value="1"/>
</dbReference>
<dbReference type="GeneID" id="92209469"/>
<comment type="similarity">
    <text evidence="2">Belongs to the EXO84 family.</text>
</comment>
<keyword evidence="11" id="KW-1185">Reference proteome</keyword>
<evidence type="ECO:0000256" key="1">
    <source>
        <dbReference type="ARBA" id="ARBA00004398"/>
    </source>
</evidence>
<dbReference type="InterPro" id="IPR016159">
    <property type="entry name" value="Cullin_repeat-like_dom_sf"/>
</dbReference>
<evidence type="ECO:0000259" key="9">
    <source>
        <dbReference type="Pfam" id="PF16528"/>
    </source>
</evidence>